<comment type="similarity">
    <text evidence="1">Belongs to the protein kinase superfamily. STE Ser/Thr protein kinase family. MAP kinase kinase kinase subfamily.</text>
</comment>
<gene>
    <name evidence="8" type="ORF">BDV95DRAFT_447715</name>
</gene>
<evidence type="ECO:0000256" key="6">
    <source>
        <dbReference type="ARBA" id="ARBA00022840"/>
    </source>
</evidence>
<dbReference type="SUPFAM" id="SSF56112">
    <property type="entry name" value="Protein kinase-like (PK-like)"/>
    <property type="match status" value="1"/>
</dbReference>
<evidence type="ECO:0000259" key="7">
    <source>
        <dbReference type="PROSITE" id="PS50011"/>
    </source>
</evidence>
<reference evidence="8 9" key="1">
    <citation type="submission" date="2020-01" db="EMBL/GenBank/DDBJ databases">
        <authorList>
            <consortium name="DOE Joint Genome Institute"/>
            <person name="Haridas S."/>
            <person name="Albert R."/>
            <person name="Binder M."/>
            <person name="Bloem J."/>
            <person name="Labutti K."/>
            <person name="Salamov A."/>
            <person name="Andreopoulos B."/>
            <person name="Baker S.E."/>
            <person name="Barry K."/>
            <person name="Bills G."/>
            <person name="Bluhm B.H."/>
            <person name="Cannon C."/>
            <person name="Castanera R."/>
            <person name="Culley D.E."/>
            <person name="Daum C."/>
            <person name="Ezra D."/>
            <person name="Gonzalez J.B."/>
            <person name="Henrissat B."/>
            <person name="Kuo A."/>
            <person name="Liang C."/>
            <person name="Lipzen A."/>
            <person name="Lutzoni F."/>
            <person name="Magnuson J."/>
            <person name="Mondo S."/>
            <person name="Nolan M."/>
            <person name="Ohm R."/>
            <person name="Pangilinan J."/>
            <person name="Park H.-J.H."/>
            <person name="Ramirez L."/>
            <person name="Alfaro M."/>
            <person name="Sun H."/>
            <person name="Tritt A."/>
            <person name="Yoshinaga Y."/>
            <person name="Zwiers L.-H.L."/>
            <person name="Turgeon B.G."/>
            <person name="Goodwin S.B."/>
            <person name="Spatafora J.W."/>
            <person name="Crous P.W."/>
            <person name="Grigoriev I.V."/>
        </authorList>
    </citation>
    <scope>NUCLEOTIDE SEQUENCE [LARGE SCALE GENOMIC DNA]</scope>
    <source>
        <strain evidence="8 9">CBS 611.86</strain>
    </source>
</reference>
<dbReference type="Pfam" id="PF00069">
    <property type="entry name" value="Pkinase"/>
    <property type="match status" value="1"/>
</dbReference>
<evidence type="ECO:0000256" key="1">
    <source>
        <dbReference type="ARBA" id="ARBA00006529"/>
    </source>
</evidence>
<feature type="non-terminal residue" evidence="8">
    <location>
        <position position="1"/>
    </location>
</feature>
<organism evidence="8 9">
    <name type="scientific">Massariosphaeria phaeospora</name>
    <dbReference type="NCBI Taxonomy" id="100035"/>
    <lineage>
        <taxon>Eukaryota</taxon>
        <taxon>Fungi</taxon>
        <taxon>Dikarya</taxon>
        <taxon>Ascomycota</taxon>
        <taxon>Pezizomycotina</taxon>
        <taxon>Dothideomycetes</taxon>
        <taxon>Pleosporomycetidae</taxon>
        <taxon>Pleosporales</taxon>
        <taxon>Pleosporales incertae sedis</taxon>
        <taxon>Massariosphaeria</taxon>
    </lineage>
</organism>
<name>A0A7C8I4W4_9PLEO</name>
<sequence length="191" mass="21663">RYKVGQRDLQEIAIIRKLQHKHIIQLAGSYTRGPYLGILLYPVATCDMATFLEDIDFMQSHEPSTARARLWESYGCIASAMAYLHSNSIRHKDLKPLNILLARDGLWITDFGHSSDFSDYSDSATNGGERGTLKYCAPEVAAYERSGRAADIFSLGCVFFEMAALRHYSLEEIKELRPAMDRSFHNNLHTI</sequence>
<evidence type="ECO:0000313" key="8">
    <source>
        <dbReference type="EMBL" id="KAF2869446.1"/>
    </source>
</evidence>
<evidence type="ECO:0000256" key="3">
    <source>
        <dbReference type="ARBA" id="ARBA00022679"/>
    </source>
</evidence>
<dbReference type="SMART" id="SM00220">
    <property type="entry name" value="S_TKc"/>
    <property type="match status" value="1"/>
</dbReference>
<protein>
    <submittedName>
        <fullName evidence="8">Kinase-like domain-containing protein</fullName>
    </submittedName>
</protein>
<dbReference type="InterPro" id="IPR000719">
    <property type="entry name" value="Prot_kinase_dom"/>
</dbReference>
<dbReference type="Proteomes" id="UP000481861">
    <property type="component" value="Unassembled WGS sequence"/>
</dbReference>
<evidence type="ECO:0000256" key="2">
    <source>
        <dbReference type="ARBA" id="ARBA00022527"/>
    </source>
</evidence>
<dbReference type="EMBL" id="JAADJZ010000016">
    <property type="protein sequence ID" value="KAF2869446.1"/>
    <property type="molecule type" value="Genomic_DNA"/>
</dbReference>
<proteinExistence type="inferred from homology"/>
<dbReference type="GO" id="GO:0005524">
    <property type="term" value="F:ATP binding"/>
    <property type="evidence" value="ECO:0007669"/>
    <property type="project" value="UniProtKB-KW"/>
</dbReference>
<keyword evidence="2" id="KW-0723">Serine/threonine-protein kinase</keyword>
<evidence type="ECO:0000256" key="4">
    <source>
        <dbReference type="ARBA" id="ARBA00022741"/>
    </source>
</evidence>
<dbReference type="InterPro" id="IPR011009">
    <property type="entry name" value="Kinase-like_dom_sf"/>
</dbReference>
<dbReference type="PROSITE" id="PS00108">
    <property type="entry name" value="PROTEIN_KINASE_ST"/>
    <property type="match status" value="1"/>
</dbReference>
<comment type="caution">
    <text evidence="8">The sequence shown here is derived from an EMBL/GenBank/DDBJ whole genome shotgun (WGS) entry which is preliminary data.</text>
</comment>
<feature type="non-terminal residue" evidence="8">
    <location>
        <position position="191"/>
    </location>
</feature>
<evidence type="ECO:0000313" key="9">
    <source>
        <dbReference type="Proteomes" id="UP000481861"/>
    </source>
</evidence>
<dbReference type="AlphaFoldDB" id="A0A7C8I4W4"/>
<feature type="domain" description="Protein kinase" evidence="7">
    <location>
        <begin position="1"/>
        <end position="191"/>
    </location>
</feature>
<keyword evidence="4" id="KW-0547">Nucleotide-binding</keyword>
<dbReference type="InterPro" id="IPR008271">
    <property type="entry name" value="Ser/Thr_kinase_AS"/>
</dbReference>
<dbReference type="Gene3D" id="1.10.510.10">
    <property type="entry name" value="Transferase(Phosphotransferase) domain 1"/>
    <property type="match status" value="1"/>
</dbReference>
<dbReference type="OrthoDB" id="4062651at2759"/>
<keyword evidence="6" id="KW-0067">ATP-binding</keyword>
<keyword evidence="9" id="KW-1185">Reference proteome</keyword>
<dbReference type="GO" id="GO:0004674">
    <property type="term" value="F:protein serine/threonine kinase activity"/>
    <property type="evidence" value="ECO:0007669"/>
    <property type="project" value="UniProtKB-KW"/>
</dbReference>
<evidence type="ECO:0000256" key="5">
    <source>
        <dbReference type="ARBA" id="ARBA00022777"/>
    </source>
</evidence>
<keyword evidence="5 8" id="KW-0418">Kinase</keyword>
<dbReference type="PANTHER" id="PTHR11584">
    <property type="entry name" value="SERINE/THREONINE PROTEIN KINASE"/>
    <property type="match status" value="1"/>
</dbReference>
<keyword evidence="3" id="KW-0808">Transferase</keyword>
<dbReference type="PROSITE" id="PS50011">
    <property type="entry name" value="PROTEIN_KINASE_DOM"/>
    <property type="match status" value="1"/>
</dbReference>
<dbReference type="PANTHER" id="PTHR11584:SF369">
    <property type="entry name" value="MITOGEN-ACTIVATED PROTEIN KINASE KINASE KINASE 19-RELATED"/>
    <property type="match status" value="1"/>
</dbReference>
<accession>A0A7C8I4W4</accession>
<dbReference type="CDD" id="cd00180">
    <property type="entry name" value="PKc"/>
    <property type="match status" value="1"/>
</dbReference>